<name>A0A2J5I5P8_9EURO</name>
<feature type="compositionally biased region" description="Basic and acidic residues" evidence="1">
    <location>
        <begin position="1"/>
        <end position="16"/>
    </location>
</feature>
<dbReference type="Proteomes" id="UP000235023">
    <property type="component" value="Unassembled WGS sequence"/>
</dbReference>
<organism evidence="2 3">
    <name type="scientific">Aspergillus taichungensis</name>
    <dbReference type="NCBI Taxonomy" id="482145"/>
    <lineage>
        <taxon>Eukaryota</taxon>
        <taxon>Fungi</taxon>
        <taxon>Dikarya</taxon>
        <taxon>Ascomycota</taxon>
        <taxon>Pezizomycotina</taxon>
        <taxon>Eurotiomycetes</taxon>
        <taxon>Eurotiomycetidae</taxon>
        <taxon>Eurotiales</taxon>
        <taxon>Aspergillaceae</taxon>
        <taxon>Aspergillus</taxon>
        <taxon>Aspergillus subgen. Circumdati</taxon>
    </lineage>
</organism>
<gene>
    <name evidence="2" type="ORF">BDW42DRAFT_160814</name>
</gene>
<dbReference type="AlphaFoldDB" id="A0A2J5I5P8"/>
<sequence>MRNESASKDGHLEKLDLPTSQQRGLRLRPIMAAQTVSSLVAAMNSTSFLTALPVHYS</sequence>
<evidence type="ECO:0000313" key="2">
    <source>
        <dbReference type="EMBL" id="PLN85281.1"/>
    </source>
</evidence>
<evidence type="ECO:0000313" key="3">
    <source>
        <dbReference type="Proteomes" id="UP000235023"/>
    </source>
</evidence>
<feature type="region of interest" description="Disordered" evidence="1">
    <location>
        <begin position="1"/>
        <end position="24"/>
    </location>
</feature>
<accession>A0A2J5I5P8</accession>
<evidence type="ECO:0000256" key="1">
    <source>
        <dbReference type="SAM" id="MobiDB-lite"/>
    </source>
</evidence>
<reference evidence="3" key="1">
    <citation type="submission" date="2017-12" db="EMBL/GenBank/DDBJ databases">
        <authorList>
            <consortium name="DOE Joint Genome Institute"/>
            <person name="Mondo S.J."/>
            <person name="Kjaerbolling I."/>
            <person name="Vesth T.C."/>
            <person name="Frisvad J.C."/>
            <person name="Nybo J.L."/>
            <person name="Theobald S."/>
            <person name="Kuo A."/>
            <person name="Bowyer P."/>
            <person name="Matsuda Y."/>
            <person name="Lyhne E.K."/>
            <person name="Kogle M.E."/>
            <person name="Clum A."/>
            <person name="Lipzen A."/>
            <person name="Salamov A."/>
            <person name="Ngan C.Y."/>
            <person name="Daum C."/>
            <person name="Chiniquy J."/>
            <person name="Barry K."/>
            <person name="LaButti K."/>
            <person name="Haridas S."/>
            <person name="Simmons B.A."/>
            <person name="Magnuson J.K."/>
            <person name="Mortensen U.H."/>
            <person name="Larsen T.O."/>
            <person name="Grigoriev I.V."/>
            <person name="Baker S.E."/>
            <person name="Andersen M.R."/>
            <person name="Nordberg H.P."/>
            <person name="Cantor M.N."/>
            <person name="Hua S.X."/>
        </authorList>
    </citation>
    <scope>NUCLEOTIDE SEQUENCE [LARGE SCALE GENOMIC DNA]</scope>
    <source>
        <strain evidence="3">IBT 19404</strain>
    </source>
</reference>
<proteinExistence type="predicted"/>
<keyword evidence="3" id="KW-1185">Reference proteome</keyword>
<protein>
    <submittedName>
        <fullName evidence="2">Uncharacterized protein</fullName>
    </submittedName>
</protein>
<dbReference type="EMBL" id="KZ559505">
    <property type="protein sequence ID" value="PLN85281.1"/>
    <property type="molecule type" value="Genomic_DNA"/>
</dbReference>